<protein>
    <submittedName>
        <fullName evidence="6">Ribonuclease H-like domain-containing protein</fullName>
    </submittedName>
</protein>
<dbReference type="CDD" id="cd09272">
    <property type="entry name" value="RNase_HI_RT_Ty1"/>
    <property type="match status" value="1"/>
</dbReference>
<dbReference type="InterPro" id="IPR057670">
    <property type="entry name" value="SH3_retrovirus"/>
</dbReference>
<dbReference type="Pfam" id="PF07727">
    <property type="entry name" value="RVT_2"/>
    <property type="match status" value="1"/>
</dbReference>
<proteinExistence type="predicted"/>
<feature type="region of interest" description="Disordered" evidence="4">
    <location>
        <begin position="356"/>
        <end position="387"/>
    </location>
</feature>
<feature type="compositionally biased region" description="Polar residues" evidence="4">
    <location>
        <begin position="1242"/>
        <end position="1253"/>
    </location>
</feature>
<dbReference type="InterPro" id="IPR001584">
    <property type="entry name" value="Integrase_cat-core"/>
</dbReference>
<dbReference type="GO" id="GO:0003676">
    <property type="term" value="F:nucleic acid binding"/>
    <property type="evidence" value="ECO:0007669"/>
    <property type="project" value="InterPro"/>
</dbReference>
<dbReference type="GO" id="GO:0046872">
    <property type="term" value="F:metal ion binding"/>
    <property type="evidence" value="ECO:0007669"/>
    <property type="project" value="UniProtKB-KW"/>
</dbReference>
<feature type="region of interest" description="Disordered" evidence="4">
    <location>
        <begin position="1"/>
        <end position="60"/>
    </location>
</feature>
<dbReference type="PANTHER" id="PTHR42648:SF32">
    <property type="entry name" value="RIBONUCLEASE H-LIKE DOMAIN, GAG-PRE-INTEGRASE DOMAIN PROTEIN-RELATED"/>
    <property type="match status" value="1"/>
</dbReference>
<dbReference type="Pfam" id="PF25597">
    <property type="entry name" value="SH3_retrovirus"/>
    <property type="match status" value="1"/>
</dbReference>
<keyword evidence="2" id="KW-0479">Metal-binding</keyword>
<comment type="caution">
    <text evidence="6">The sequence shown here is derived from an EMBL/GenBank/DDBJ whole genome shotgun (WGS) entry which is preliminary data.</text>
</comment>
<evidence type="ECO:0000259" key="5">
    <source>
        <dbReference type="PROSITE" id="PS50994"/>
    </source>
</evidence>
<keyword evidence="3" id="KW-0378">Hydrolase</keyword>
<organism evidence="6">
    <name type="scientific">Tanacetum cinerariifolium</name>
    <name type="common">Dalmatian daisy</name>
    <name type="synonym">Chrysanthemum cinerariifolium</name>
    <dbReference type="NCBI Taxonomy" id="118510"/>
    <lineage>
        <taxon>Eukaryota</taxon>
        <taxon>Viridiplantae</taxon>
        <taxon>Streptophyta</taxon>
        <taxon>Embryophyta</taxon>
        <taxon>Tracheophyta</taxon>
        <taxon>Spermatophyta</taxon>
        <taxon>Magnoliopsida</taxon>
        <taxon>eudicotyledons</taxon>
        <taxon>Gunneridae</taxon>
        <taxon>Pentapetalae</taxon>
        <taxon>asterids</taxon>
        <taxon>campanulids</taxon>
        <taxon>Asterales</taxon>
        <taxon>Asteraceae</taxon>
        <taxon>Asteroideae</taxon>
        <taxon>Anthemideae</taxon>
        <taxon>Anthemidinae</taxon>
        <taxon>Tanacetum</taxon>
    </lineage>
</organism>
<gene>
    <name evidence="6" type="ORF">Tci_045927</name>
</gene>
<dbReference type="GO" id="GO:0006508">
    <property type="term" value="P:proteolysis"/>
    <property type="evidence" value="ECO:0007669"/>
    <property type="project" value="UniProtKB-KW"/>
</dbReference>
<dbReference type="GO" id="GO:0008233">
    <property type="term" value="F:peptidase activity"/>
    <property type="evidence" value="ECO:0007669"/>
    <property type="project" value="UniProtKB-KW"/>
</dbReference>
<feature type="compositionally biased region" description="Polar residues" evidence="4">
    <location>
        <begin position="1"/>
        <end position="10"/>
    </location>
</feature>
<feature type="compositionally biased region" description="Polar residues" evidence="4">
    <location>
        <begin position="371"/>
        <end position="382"/>
    </location>
</feature>
<name>A0A6L2MKN4_TANCI</name>
<feature type="region of interest" description="Disordered" evidence="4">
    <location>
        <begin position="1242"/>
        <end position="1269"/>
    </location>
</feature>
<feature type="region of interest" description="Disordered" evidence="4">
    <location>
        <begin position="1173"/>
        <end position="1196"/>
    </location>
</feature>
<feature type="domain" description="Integrase catalytic" evidence="5">
    <location>
        <begin position="492"/>
        <end position="594"/>
    </location>
</feature>
<dbReference type="EMBL" id="BKCJ010006788">
    <property type="protein sequence ID" value="GEU73949.1"/>
    <property type="molecule type" value="Genomic_DNA"/>
</dbReference>
<evidence type="ECO:0000313" key="6">
    <source>
        <dbReference type="EMBL" id="GEU73949.1"/>
    </source>
</evidence>
<dbReference type="InterPro" id="IPR012337">
    <property type="entry name" value="RNaseH-like_sf"/>
</dbReference>
<dbReference type="Gene3D" id="3.30.420.10">
    <property type="entry name" value="Ribonuclease H-like superfamily/Ribonuclease H"/>
    <property type="match status" value="1"/>
</dbReference>
<feature type="compositionally biased region" description="Basic and acidic residues" evidence="4">
    <location>
        <begin position="111"/>
        <end position="141"/>
    </location>
</feature>
<feature type="region of interest" description="Disordered" evidence="4">
    <location>
        <begin position="111"/>
        <end position="145"/>
    </location>
</feature>
<dbReference type="InterPro" id="IPR054722">
    <property type="entry name" value="PolX-like_BBD"/>
</dbReference>
<accession>A0A6L2MKN4</accession>
<feature type="compositionally biased region" description="Low complexity" evidence="4">
    <location>
        <begin position="47"/>
        <end position="57"/>
    </location>
</feature>
<dbReference type="PANTHER" id="PTHR42648">
    <property type="entry name" value="TRANSPOSASE, PUTATIVE-RELATED"/>
    <property type="match status" value="1"/>
</dbReference>
<reference evidence="6" key="1">
    <citation type="journal article" date="2019" name="Sci. Rep.">
        <title>Draft genome of Tanacetum cinerariifolium, the natural source of mosquito coil.</title>
        <authorList>
            <person name="Yamashiro T."/>
            <person name="Shiraishi A."/>
            <person name="Satake H."/>
            <person name="Nakayama K."/>
        </authorList>
    </citation>
    <scope>NUCLEOTIDE SEQUENCE</scope>
</reference>
<feature type="compositionally biased region" description="Gly residues" evidence="4">
    <location>
        <begin position="18"/>
        <end position="32"/>
    </location>
</feature>
<evidence type="ECO:0000256" key="2">
    <source>
        <dbReference type="ARBA" id="ARBA00022723"/>
    </source>
</evidence>
<evidence type="ECO:0000256" key="1">
    <source>
        <dbReference type="ARBA" id="ARBA00022670"/>
    </source>
</evidence>
<keyword evidence="1" id="KW-0645">Protease</keyword>
<dbReference type="GO" id="GO:0015074">
    <property type="term" value="P:DNA integration"/>
    <property type="evidence" value="ECO:0007669"/>
    <property type="project" value="InterPro"/>
</dbReference>
<sequence>MPPTMMTQSAGWPVVASQGGGTGGRAGSGGGRIRVRSGNQRDGMIHGQSGQVGSQGSENDDAVKDNIWGDVSRGCTYKEFLACNPKEYDATKPKTIQKAMQIAGTLTDEALRNESIKKNHEKRGNEGEPIKDRNVRDDNKRTRTGNTFATTANHVRGGVVPRKVNPINSRNLVASTCYEYGSADHIKAACPRRNVQVESSTSNALVSQCDGVGSYDWSFQAEEEPANYALMAFSSSSYSSDNEIIPSFVHSSEQVKSPRPSVQHAETSIPTATPKPEIPKATSNGTRRNRKACFVCKSLDHLIKDYDYHEKKMAQPTARNHTHRRNQKHYAQMTYQNPQKHIVPAAVLPQPKQVKPIITKTQSPPKRHSNRSPSLKTSNSPPRDTAVKALVGNPQHALKDKGVIDSGCSRHMTGNMSYLSDFEELNGGYVAFGGNLKDGKIFGKGKIKTGKLDFDYVYFVKELKFNLFSVSQMCDKKNSVLFTDIECLVLSPDFKLPDESQVLLRFCGMQEIKREFSVPRTPQQNGIAERKNRTLIEAARTMLADSILPIPFWAKAVNTACYVQNRVIVTKPHNKTLYELLHGRTPSIGFMRPFGCPVTILNTLDSLGKFDGKVDEGFLVGYFVSSKAFRVFNSRTRIVQETLHVNFLENKPNVAGSGPTWLFDIDILIKTMNYQLVTAGSQSNPSAGFQDNFDAEKVGKEGNQQYVLFLVWSSGSTNPQNNDGDAAFDEKEPEFDAKKPEFEVNVSSSSRYRDLSAEFEDYSKDSINEDNAAELEDITYSNDEDDVGVEADFNNLETTITVSPIPTTRVHKDHPVTQIVGDLSSATQTRSMTRVAKDQGGLSQMFSDDFHTSNKDLCKSFKKLMKDKFQMSLMGELIFFLGLQVKQNKDEIFISHDKYVVEILRKFGLTDTKSASTPIDTNKPLLKDLDCKDVDVHTYRLISWQCKKQTVVATSSTEAEYVAAASCCAQVLWIQNQLLDYGGNPKSRDTLTPNQIMNLSYCLKNPPYKFTWADKEVPIFEGIDNDIYSTVDACPNACEMWKAIKKLKQGKSINVQDLETKLYWKFGKFTSQDGESLESFYKMINELIIDQCDVTNHQVNVQFLLQLQPEWQRFVTLVKQSQELKTVSYHKLYDILKHHQNEVNEIRAERIARTANPLALVEQQQPVYHAQNHPTHYTQNSSTRSQQAATRNRGKAIVNSPQPIYDQEPFMVAKDDKASKDKEINKLMDLISLSFKKIYKPTNNNLRTSSHSSRANHDNSPRINRSTGYENQRIGNVAGAMEIIGSTVVQKSGIQCYNGKEFRHVARECQKLKRVKDAAYHREKMLLSHYMYMAQIQEVSPDAADSGRIFDTEPVQKVSNDDHYNVFAIESEHPEQSESVHDTYTIEQDAHNVIINSLDMSYDREQINQNDDDNDLTNERELLASLIEKLKCEIDDSKIVIKFWKHQTRF</sequence>
<dbReference type="SUPFAM" id="SSF53098">
    <property type="entry name" value="Ribonuclease H-like"/>
    <property type="match status" value="1"/>
</dbReference>
<feature type="region of interest" description="Disordered" evidence="4">
    <location>
        <begin position="252"/>
        <end position="285"/>
    </location>
</feature>
<dbReference type="InterPro" id="IPR039537">
    <property type="entry name" value="Retrotran_Ty1/copia-like"/>
</dbReference>
<dbReference type="PROSITE" id="PS50994">
    <property type="entry name" value="INTEGRASE"/>
    <property type="match status" value="1"/>
</dbReference>
<evidence type="ECO:0000256" key="3">
    <source>
        <dbReference type="ARBA" id="ARBA00022801"/>
    </source>
</evidence>
<dbReference type="InterPro" id="IPR013103">
    <property type="entry name" value="RVT_2"/>
</dbReference>
<feature type="compositionally biased region" description="Polar residues" evidence="4">
    <location>
        <begin position="1173"/>
        <end position="1190"/>
    </location>
</feature>
<evidence type="ECO:0000256" key="4">
    <source>
        <dbReference type="SAM" id="MobiDB-lite"/>
    </source>
</evidence>
<dbReference type="Pfam" id="PF22936">
    <property type="entry name" value="Pol_BBD"/>
    <property type="match status" value="1"/>
</dbReference>
<dbReference type="InterPro" id="IPR036397">
    <property type="entry name" value="RNaseH_sf"/>
</dbReference>